<dbReference type="EMBL" id="JAVDUU010000002">
    <property type="protein sequence ID" value="MDR6941948.1"/>
    <property type="molecule type" value="Genomic_DNA"/>
</dbReference>
<gene>
    <name evidence="3" type="primary">dapF</name>
    <name evidence="5" type="ORF">J2W55_001790</name>
</gene>
<comment type="subunit">
    <text evidence="3">Homodimer.</text>
</comment>
<dbReference type="Gene3D" id="3.10.310.10">
    <property type="entry name" value="Diaminopimelate Epimerase, Chain A, domain 1"/>
    <property type="match status" value="2"/>
</dbReference>
<dbReference type="HAMAP" id="MF_00197">
    <property type="entry name" value="DAP_epimerase"/>
    <property type="match status" value="1"/>
</dbReference>
<feature type="binding site" evidence="3">
    <location>
        <begin position="200"/>
        <end position="201"/>
    </location>
    <ligand>
        <name>substrate</name>
    </ligand>
</feature>
<feature type="binding site" evidence="3">
    <location>
        <position position="172"/>
    </location>
    <ligand>
        <name>substrate</name>
    </ligand>
</feature>
<name>A0ABU1T9B2_9SPHI</name>
<comment type="caution">
    <text evidence="3">Lacks conserved residue(s) required for the propagation of feature annotation.</text>
</comment>
<feature type="binding site" evidence="3">
    <location>
        <begin position="189"/>
        <end position="190"/>
    </location>
    <ligand>
        <name>substrate</name>
    </ligand>
</feature>
<keyword evidence="3" id="KW-0028">Amino-acid biosynthesis</keyword>
<evidence type="ECO:0000313" key="5">
    <source>
        <dbReference type="EMBL" id="MDR6941948.1"/>
    </source>
</evidence>
<feature type="site" description="Could be important to modulate the pK values of the two catalytic cysteine residues" evidence="3">
    <location>
        <position position="189"/>
    </location>
</feature>
<evidence type="ECO:0000256" key="3">
    <source>
        <dbReference type="HAMAP-Rule" id="MF_00197"/>
    </source>
</evidence>
<comment type="subcellular location">
    <subcellularLocation>
        <location evidence="3">Cytoplasm</location>
    </subcellularLocation>
</comment>
<dbReference type="GO" id="GO:0008837">
    <property type="term" value="F:diaminopimelate epimerase activity"/>
    <property type="evidence" value="ECO:0007669"/>
    <property type="project" value="UniProtKB-EC"/>
</dbReference>
<dbReference type="PANTHER" id="PTHR31689">
    <property type="entry name" value="DIAMINOPIMELATE EPIMERASE, CHLOROPLASTIC"/>
    <property type="match status" value="1"/>
</dbReference>
<feature type="binding site" evidence="3">
    <location>
        <position position="13"/>
    </location>
    <ligand>
        <name>substrate</name>
    </ligand>
</feature>
<keyword evidence="6" id="KW-1185">Reference proteome</keyword>
<evidence type="ECO:0000313" key="6">
    <source>
        <dbReference type="Proteomes" id="UP001247620"/>
    </source>
</evidence>
<comment type="similarity">
    <text evidence="1 3">Belongs to the diaminopimelate epimerase family.</text>
</comment>
<sequence>MKIRFYKYQGAGNDFILVDNRENKIDHAHPKLISTLCDRRFGIGGDGMMFLQNKEGFDFEMVYYNADGQPSSMCGNGGRCIVAFAKFLGIIKTETEFLAVDGPHHAKISDAGDWVSLQMIDVDQIKTDKGAYILNTGSPHYVKQVDDLQHRDVYHEGKAIRNNATYREKGINVNFVEPVDDGYFVRTFERGVEDETFACGTGVTAVALAMASHYQKTGHITTPIKVLGGNLNIRFNYDGEVFTDIFLEGPAVQVFSGEIDLPAL</sequence>
<keyword evidence="3" id="KW-0963">Cytoplasm</keyword>
<keyword evidence="2 3" id="KW-0413">Isomerase</keyword>
<comment type="catalytic activity">
    <reaction evidence="3">
        <text>(2S,6S)-2,6-diaminopimelate = meso-2,6-diaminopimelate</text>
        <dbReference type="Rhea" id="RHEA:15393"/>
        <dbReference type="ChEBI" id="CHEBI:57609"/>
        <dbReference type="ChEBI" id="CHEBI:57791"/>
        <dbReference type="EC" id="5.1.1.7"/>
    </reaction>
</comment>
<dbReference type="NCBIfam" id="TIGR00652">
    <property type="entry name" value="DapF"/>
    <property type="match status" value="1"/>
</dbReference>
<evidence type="ECO:0000256" key="1">
    <source>
        <dbReference type="ARBA" id="ARBA00010219"/>
    </source>
</evidence>
<evidence type="ECO:0000256" key="2">
    <source>
        <dbReference type="ARBA" id="ARBA00023235"/>
    </source>
</evidence>
<dbReference type="SUPFAM" id="SSF54506">
    <property type="entry name" value="Diaminopimelate epimerase-like"/>
    <property type="match status" value="2"/>
</dbReference>
<accession>A0ABU1T9B2</accession>
<keyword evidence="3" id="KW-0457">Lysine biosynthesis</keyword>
<feature type="binding site" evidence="3">
    <location>
        <position position="65"/>
    </location>
    <ligand>
        <name>substrate</name>
    </ligand>
</feature>
<dbReference type="InterPro" id="IPR001653">
    <property type="entry name" value="DAP_epimerase_DapF"/>
</dbReference>
<feature type="active site" description="Proton donor" evidence="3">
    <location>
        <position position="74"/>
    </location>
</feature>
<evidence type="ECO:0000256" key="4">
    <source>
        <dbReference type="NCBIfam" id="TIGR00652"/>
    </source>
</evidence>
<comment type="pathway">
    <text evidence="3">Amino-acid biosynthesis; L-lysine biosynthesis via DAP pathway; DL-2,6-diaminopimelate from LL-2,6-diaminopimelate: step 1/1.</text>
</comment>
<feature type="site" description="Could be important to modulate the pK values of the two catalytic cysteine residues" evidence="3">
    <location>
        <position position="140"/>
    </location>
</feature>
<comment type="function">
    <text evidence="3">Catalyzes the stereoinversion of LL-2,6-diaminopimelate (L,L-DAP) to meso-diaminopimelate (meso-DAP), a precursor of L-lysine and an essential component of the bacterial peptidoglycan.</text>
</comment>
<proteinExistence type="inferred from homology"/>
<comment type="caution">
    <text evidence="5">The sequence shown here is derived from an EMBL/GenBank/DDBJ whole genome shotgun (WGS) entry which is preliminary data.</text>
</comment>
<dbReference type="Proteomes" id="UP001247620">
    <property type="component" value="Unassembled WGS sequence"/>
</dbReference>
<organism evidence="5 6">
    <name type="scientific">Mucilaginibacter pocheonensis</name>
    <dbReference type="NCBI Taxonomy" id="398050"/>
    <lineage>
        <taxon>Bacteria</taxon>
        <taxon>Pseudomonadati</taxon>
        <taxon>Bacteroidota</taxon>
        <taxon>Sphingobacteriia</taxon>
        <taxon>Sphingobacteriales</taxon>
        <taxon>Sphingobacteriaceae</taxon>
        <taxon>Mucilaginibacter</taxon>
    </lineage>
</organism>
<dbReference type="EC" id="5.1.1.7" evidence="3 4"/>
<dbReference type="Pfam" id="PF01678">
    <property type="entry name" value="DAP_epimerase"/>
    <property type="match status" value="2"/>
</dbReference>
<dbReference type="PANTHER" id="PTHR31689:SF0">
    <property type="entry name" value="DIAMINOPIMELATE EPIMERASE"/>
    <property type="match status" value="1"/>
</dbReference>
<feature type="binding site" evidence="3">
    <location>
        <begin position="75"/>
        <end position="76"/>
    </location>
    <ligand>
        <name>substrate</name>
    </ligand>
</feature>
<feature type="active site" description="Proton acceptor" evidence="3">
    <location>
        <position position="199"/>
    </location>
</feature>
<reference evidence="5 6" key="1">
    <citation type="submission" date="2023-07" db="EMBL/GenBank/DDBJ databases">
        <title>Sorghum-associated microbial communities from plants grown in Nebraska, USA.</title>
        <authorList>
            <person name="Schachtman D."/>
        </authorList>
    </citation>
    <scope>NUCLEOTIDE SEQUENCE [LARGE SCALE GENOMIC DNA]</scope>
    <source>
        <strain evidence="5 6">3262</strain>
    </source>
</reference>
<dbReference type="RefSeq" id="WP_310094480.1">
    <property type="nucleotide sequence ID" value="NZ_JAVDUU010000002.1"/>
</dbReference>
<protein>
    <recommendedName>
        <fullName evidence="3 4">Diaminopimelate epimerase</fullName>
        <shortName evidence="3">DAP epimerase</shortName>
        <ecNumber evidence="3 4">5.1.1.7</ecNumber>
    </recommendedName>
    <alternativeName>
        <fullName evidence="3">PLP-independent amino acid racemase</fullName>
    </alternativeName>
</protein>